<gene>
    <name evidence="2" type="ORF">QBC46DRAFT_399104</name>
</gene>
<feature type="compositionally biased region" description="Polar residues" evidence="1">
    <location>
        <begin position="1"/>
        <end position="11"/>
    </location>
</feature>
<dbReference type="Proteomes" id="UP001303473">
    <property type="component" value="Unassembled WGS sequence"/>
</dbReference>
<protein>
    <submittedName>
        <fullName evidence="2">Uncharacterized protein</fullName>
    </submittedName>
</protein>
<sequence length="136" mass="15238">MTSDDSVNDWSSGDEAGLPNDESQPVRGTRPAQRGQLRPARKTLPFVPYADWVPGQSYKEQPPFCMHYILEWKLTLNKRVAAKQTDDDLVVAPSDFWNEELASKIADIVKIDGQARRLSSPLLQLLTSSSMLPLLL</sequence>
<dbReference type="AlphaFoldDB" id="A0AAN6S001"/>
<evidence type="ECO:0000313" key="2">
    <source>
        <dbReference type="EMBL" id="KAK3934731.1"/>
    </source>
</evidence>
<feature type="region of interest" description="Disordered" evidence="1">
    <location>
        <begin position="1"/>
        <end position="40"/>
    </location>
</feature>
<keyword evidence="3" id="KW-1185">Reference proteome</keyword>
<organism evidence="2 3">
    <name type="scientific">Diplogelasinospora grovesii</name>
    <dbReference type="NCBI Taxonomy" id="303347"/>
    <lineage>
        <taxon>Eukaryota</taxon>
        <taxon>Fungi</taxon>
        <taxon>Dikarya</taxon>
        <taxon>Ascomycota</taxon>
        <taxon>Pezizomycotina</taxon>
        <taxon>Sordariomycetes</taxon>
        <taxon>Sordariomycetidae</taxon>
        <taxon>Sordariales</taxon>
        <taxon>Diplogelasinosporaceae</taxon>
        <taxon>Diplogelasinospora</taxon>
    </lineage>
</organism>
<comment type="caution">
    <text evidence="2">The sequence shown here is derived from an EMBL/GenBank/DDBJ whole genome shotgun (WGS) entry which is preliminary data.</text>
</comment>
<evidence type="ECO:0000256" key="1">
    <source>
        <dbReference type="SAM" id="MobiDB-lite"/>
    </source>
</evidence>
<proteinExistence type="predicted"/>
<dbReference type="EMBL" id="MU853965">
    <property type="protein sequence ID" value="KAK3934731.1"/>
    <property type="molecule type" value="Genomic_DNA"/>
</dbReference>
<reference evidence="3" key="1">
    <citation type="journal article" date="2023" name="Mol. Phylogenet. Evol.">
        <title>Genome-scale phylogeny and comparative genomics of the fungal order Sordariales.</title>
        <authorList>
            <person name="Hensen N."/>
            <person name="Bonometti L."/>
            <person name="Westerberg I."/>
            <person name="Brannstrom I.O."/>
            <person name="Guillou S."/>
            <person name="Cros-Aarteil S."/>
            <person name="Calhoun S."/>
            <person name="Haridas S."/>
            <person name="Kuo A."/>
            <person name="Mondo S."/>
            <person name="Pangilinan J."/>
            <person name="Riley R."/>
            <person name="LaButti K."/>
            <person name="Andreopoulos B."/>
            <person name="Lipzen A."/>
            <person name="Chen C."/>
            <person name="Yan M."/>
            <person name="Daum C."/>
            <person name="Ng V."/>
            <person name="Clum A."/>
            <person name="Steindorff A."/>
            <person name="Ohm R.A."/>
            <person name="Martin F."/>
            <person name="Silar P."/>
            <person name="Natvig D.O."/>
            <person name="Lalanne C."/>
            <person name="Gautier V."/>
            <person name="Ament-Velasquez S.L."/>
            <person name="Kruys A."/>
            <person name="Hutchinson M.I."/>
            <person name="Powell A.J."/>
            <person name="Barry K."/>
            <person name="Miller A.N."/>
            <person name="Grigoriev I.V."/>
            <person name="Debuchy R."/>
            <person name="Gladieux P."/>
            <person name="Hiltunen Thoren M."/>
            <person name="Johannesson H."/>
        </authorList>
    </citation>
    <scope>NUCLEOTIDE SEQUENCE [LARGE SCALE GENOMIC DNA]</scope>
    <source>
        <strain evidence="3">CBS 340.73</strain>
    </source>
</reference>
<evidence type="ECO:0000313" key="3">
    <source>
        <dbReference type="Proteomes" id="UP001303473"/>
    </source>
</evidence>
<accession>A0AAN6S001</accession>
<name>A0AAN6S001_9PEZI</name>